<dbReference type="EMBL" id="JBJKFK010001492">
    <property type="protein sequence ID" value="KAL3312958.1"/>
    <property type="molecule type" value="Genomic_DNA"/>
</dbReference>
<gene>
    <name evidence="1" type="primary">CYFIP2_1</name>
    <name evidence="1" type="ORF">Ciccas_008444</name>
</gene>
<organism evidence="1 2">
    <name type="scientific">Cichlidogyrus casuarinus</name>
    <dbReference type="NCBI Taxonomy" id="1844966"/>
    <lineage>
        <taxon>Eukaryota</taxon>
        <taxon>Metazoa</taxon>
        <taxon>Spiralia</taxon>
        <taxon>Lophotrochozoa</taxon>
        <taxon>Platyhelminthes</taxon>
        <taxon>Monogenea</taxon>
        <taxon>Monopisthocotylea</taxon>
        <taxon>Dactylogyridea</taxon>
        <taxon>Ancyrocephalidae</taxon>
        <taxon>Cichlidogyrus</taxon>
    </lineage>
</organism>
<evidence type="ECO:0000313" key="1">
    <source>
        <dbReference type="EMBL" id="KAL3312958.1"/>
    </source>
</evidence>
<proteinExistence type="predicted"/>
<reference evidence="1 2" key="1">
    <citation type="submission" date="2024-11" db="EMBL/GenBank/DDBJ databases">
        <title>Adaptive evolution of stress response genes in parasites aligns with host niche diversity.</title>
        <authorList>
            <person name="Hahn C."/>
            <person name="Resl P."/>
        </authorList>
    </citation>
    <scope>NUCLEOTIDE SEQUENCE [LARGE SCALE GENOMIC DNA]</scope>
    <source>
        <strain evidence="1">EGGRZ-B1_66</strain>
        <tissue evidence="1">Body</tissue>
    </source>
</reference>
<keyword evidence="2" id="KW-1185">Reference proteome</keyword>
<dbReference type="PANTHER" id="PTHR12195">
    <property type="entry name" value="CYTOPLASMIC FMR1-INTERACTING PROTEIN-RELATED"/>
    <property type="match status" value="1"/>
</dbReference>
<name>A0ABD2Q0R0_9PLAT</name>
<comment type="caution">
    <text evidence="1">The sequence shown here is derived from an EMBL/GenBank/DDBJ whole genome shotgun (WGS) entry which is preliminary data.</text>
</comment>
<dbReference type="PIRSF" id="PIRSF008153">
    <property type="entry name" value="FMR1_interacting"/>
    <property type="match status" value="1"/>
</dbReference>
<accession>A0ABD2Q0R0</accession>
<evidence type="ECO:0000313" key="2">
    <source>
        <dbReference type="Proteomes" id="UP001626550"/>
    </source>
</evidence>
<dbReference type="Proteomes" id="UP001626550">
    <property type="component" value="Unassembled WGS sequence"/>
</dbReference>
<protein>
    <submittedName>
        <fullName evidence="1">Cytoplasmic FMR1-interacting protein 2</fullName>
    </submittedName>
</protein>
<dbReference type="InterPro" id="IPR008081">
    <property type="entry name" value="Cytoplasmic_FMR1-int"/>
</dbReference>
<dbReference type="AlphaFoldDB" id="A0ABD2Q0R0"/>
<sequence>MYSQIMGKNARAVQHEREIMLKEHQKSLEPINILNLASSLEEQNLNPGCTKLAKEMVVLTRERLCCGLVVFEHVLLRMKEFLKADSQVGNKMFGKIACTMSNPWFGNSQEAAEKGDLFDVHGSTEFHRIWSALQFLFSLPSASSTNSGAPVPTTEELFGEGLNWGACTVVFLLGQQGRYDSLDIGSILLRQHRIDRKETLVEDLSLERMASRLNRFSVLNRQIFNILHELLYPKGRVNPPAGAEKIRLFNPPVWNHA</sequence>
<dbReference type="Pfam" id="PF05994">
    <property type="entry name" value="FragX_IP"/>
    <property type="match status" value="1"/>
</dbReference>